<dbReference type="PANTHER" id="PTHR32322:SF2">
    <property type="entry name" value="EAMA DOMAIN-CONTAINING PROTEIN"/>
    <property type="match status" value="1"/>
</dbReference>
<dbReference type="EMBL" id="CP034348">
    <property type="protein sequence ID" value="QGX97129.1"/>
    <property type="molecule type" value="Genomic_DNA"/>
</dbReference>
<evidence type="ECO:0000313" key="9">
    <source>
        <dbReference type="Proteomes" id="UP000428330"/>
    </source>
</evidence>
<feature type="transmembrane region" description="Helical" evidence="6">
    <location>
        <begin position="283"/>
        <end position="304"/>
    </location>
</feature>
<feature type="transmembrane region" description="Helical" evidence="6">
    <location>
        <begin position="250"/>
        <end position="271"/>
    </location>
</feature>
<dbReference type="InterPro" id="IPR050638">
    <property type="entry name" value="AA-Vitamin_Transporters"/>
</dbReference>
<dbReference type="AlphaFoldDB" id="A0A6I6IJX6"/>
<feature type="transmembrane region" description="Helical" evidence="6">
    <location>
        <begin position="101"/>
        <end position="122"/>
    </location>
</feature>
<dbReference type="GO" id="GO:0016020">
    <property type="term" value="C:membrane"/>
    <property type="evidence" value="ECO:0007669"/>
    <property type="project" value="UniProtKB-SubCell"/>
</dbReference>
<accession>A0A6I6IJX6</accession>
<reference evidence="9" key="1">
    <citation type="submission" date="2018-12" db="EMBL/GenBank/DDBJ databases">
        <title>Complete genome sequence of Roseovarius sp. MME-070.</title>
        <authorList>
            <person name="Nam Y.-D."/>
            <person name="Kang J."/>
            <person name="Chung W.-H."/>
            <person name="Park Y.S."/>
        </authorList>
    </citation>
    <scope>NUCLEOTIDE SEQUENCE [LARGE SCALE GENOMIC DNA]</scope>
    <source>
        <strain evidence="9">MME-070</strain>
    </source>
</reference>
<feature type="transmembrane region" description="Helical" evidence="6">
    <location>
        <begin position="311"/>
        <end position="332"/>
    </location>
</feature>
<proteinExistence type="inferred from homology"/>
<dbReference type="InterPro" id="IPR037185">
    <property type="entry name" value="EmrE-like"/>
</dbReference>
<feature type="transmembrane region" description="Helical" evidence="6">
    <location>
        <begin position="190"/>
        <end position="207"/>
    </location>
</feature>
<keyword evidence="5 6" id="KW-0472">Membrane</keyword>
<evidence type="ECO:0000256" key="4">
    <source>
        <dbReference type="ARBA" id="ARBA00022989"/>
    </source>
</evidence>
<protein>
    <submittedName>
        <fullName evidence="8">DMT family transporter</fullName>
    </submittedName>
</protein>
<comment type="similarity">
    <text evidence="2">Belongs to the EamA transporter family.</text>
</comment>
<evidence type="ECO:0000256" key="2">
    <source>
        <dbReference type="ARBA" id="ARBA00007362"/>
    </source>
</evidence>
<comment type="subcellular location">
    <subcellularLocation>
        <location evidence="1">Membrane</location>
        <topology evidence="1">Multi-pass membrane protein</topology>
    </subcellularLocation>
</comment>
<organism evidence="8 9">
    <name type="scientific">Roseovarius faecimaris</name>
    <dbReference type="NCBI Taxonomy" id="2494550"/>
    <lineage>
        <taxon>Bacteria</taxon>
        <taxon>Pseudomonadati</taxon>
        <taxon>Pseudomonadota</taxon>
        <taxon>Alphaproteobacteria</taxon>
        <taxon>Rhodobacterales</taxon>
        <taxon>Roseobacteraceae</taxon>
        <taxon>Roseovarius</taxon>
    </lineage>
</organism>
<gene>
    <name evidence="8" type="ORF">EI983_02080</name>
</gene>
<feature type="transmembrane region" description="Helical" evidence="6">
    <location>
        <begin position="213"/>
        <end position="230"/>
    </location>
</feature>
<keyword evidence="9" id="KW-1185">Reference proteome</keyword>
<dbReference type="SUPFAM" id="SSF103481">
    <property type="entry name" value="Multidrug resistance efflux transporter EmrE"/>
    <property type="match status" value="1"/>
</dbReference>
<dbReference type="InterPro" id="IPR000620">
    <property type="entry name" value="EamA_dom"/>
</dbReference>
<keyword evidence="4 6" id="KW-1133">Transmembrane helix</keyword>
<feature type="transmembrane region" description="Helical" evidence="6">
    <location>
        <begin position="160"/>
        <end position="181"/>
    </location>
</feature>
<evidence type="ECO:0000256" key="3">
    <source>
        <dbReference type="ARBA" id="ARBA00022692"/>
    </source>
</evidence>
<dbReference type="Proteomes" id="UP000428330">
    <property type="component" value="Chromosome"/>
</dbReference>
<evidence type="ECO:0000259" key="7">
    <source>
        <dbReference type="Pfam" id="PF00892"/>
    </source>
</evidence>
<dbReference type="KEGG" id="rom:EI983_02080"/>
<name>A0A6I6IJX6_9RHOB</name>
<evidence type="ECO:0000313" key="8">
    <source>
        <dbReference type="EMBL" id="QGX97129.1"/>
    </source>
</evidence>
<dbReference type="Pfam" id="PF00892">
    <property type="entry name" value="EamA"/>
    <property type="match status" value="1"/>
</dbReference>
<feature type="transmembrane region" description="Helical" evidence="6">
    <location>
        <begin position="75"/>
        <end position="95"/>
    </location>
</feature>
<feature type="domain" description="EamA" evidence="7">
    <location>
        <begin position="72"/>
        <end position="204"/>
    </location>
</feature>
<evidence type="ECO:0000256" key="1">
    <source>
        <dbReference type="ARBA" id="ARBA00004141"/>
    </source>
</evidence>
<sequence>MHLPVGLTPVSTGVFFCPSLCGNERIATCGSPFAKTRTASPTTMARPYPTARVALTQALIPNHGDDAGHALRGNITCVMAVLFFAAGFPAAEILLENWGPISLITVRCMLACLLLVPIWLWVDGWRRVAQAPWLRGLGIGALGFGTGTIILLVVQDWTDPVTAVLVAATMPVSAVALEVLLDARRLTRNFLIGLALVLLGGLLATGADLRQGQYGSGLLFGLLASMLFAWGSRQTVKGLPEISTIGQTTITLIGAMMFCLATYDVFLVFGLPGTHAAPLDLTGWSMLFIYAWGAMAISQIFWIFGVARMGVGIASFHLNAAPFYVMLILVVMGGAWEWQRVFGAAILGLGVILAQRRRPVPLPGR</sequence>
<dbReference type="PANTHER" id="PTHR32322">
    <property type="entry name" value="INNER MEMBRANE TRANSPORTER"/>
    <property type="match status" value="1"/>
</dbReference>
<evidence type="ECO:0000256" key="6">
    <source>
        <dbReference type="SAM" id="Phobius"/>
    </source>
</evidence>
<keyword evidence="3 6" id="KW-0812">Transmembrane</keyword>
<feature type="transmembrane region" description="Helical" evidence="6">
    <location>
        <begin position="134"/>
        <end position="154"/>
    </location>
</feature>
<evidence type="ECO:0000256" key="5">
    <source>
        <dbReference type="ARBA" id="ARBA00023136"/>
    </source>
</evidence>